<dbReference type="SUPFAM" id="SSF48371">
    <property type="entry name" value="ARM repeat"/>
    <property type="match status" value="1"/>
</dbReference>
<dbReference type="GO" id="GO:0019888">
    <property type="term" value="F:protein phosphatase regulator activity"/>
    <property type="evidence" value="ECO:0007669"/>
    <property type="project" value="TreeGrafter"/>
</dbReference>
<keyword evidence="3" id="KW-1185">Reference proteome</keyword>
<dbReference type="PANTHER" id="PTHR10648:SF1">
    <property type="entry name" value="SERINE_THREONINE-PROTEIN PHOSPHATASE 4 REGULATORY SUBUNIT 1"/>
    <property type="match status" value="1"/>
</dbReference>
<sequence>QMVARSIQETLRAVVGVPEEVTSVLDIMSSLSSNEEAAVRTELMEQVPQIAVLCHEFPDNLGGVVANHLVPMVVRYLTDTNNQVRKTSQAALLVLLEQEWWVVRRSKSRCVQSYYISQHLMHSMNSRLRL</sequence>
<dbReference type="InterPro" id="IPR011989">
    <property type="entry name" value="ARM-like"/>
</dbReference>
<dbReference type="EMBL" id="JAWQEG010003876">
    <property type="protein sequence ID" value="KAK3864067.1"/>
    <property type="molecule type" value="Genomic_DNA"/>
</dbReference>
<keyword evidence="1" id="KW-0677">Repeat</keyword>
<reference evidence="2" key="1">
    <citation type="submission" date="2023-10" db="EMBL/GenBank/DDBJ databases">
        <title>Genome assemblies of two species of porcelain crab, Petrolisthes cinctipes and Petrolisthes manimaculis (Anomura: Porcellanidae).</title>
        <authorList>
            <person name="Angst P."/>
        </authorList>
    </citation>
    <scope>NUCLEOTIDE SEQUENCE</scope>
    <source>
        <strain evidence="2">PB745_01</strain>
        <tissue evidence="2">Gill</tissue>
    </source>
</reference>
<dbReference type="PANTHER" id="PTHR10648">
    <property type="entry name" value="SERINE/THREONINE-PROTEIN PHOSPHATASE PP2A 65 KDA REGULATORY SUBUNIT"/>
    <property type="match status" value="1"/>
</dbReference>
<dbReference type="InterPro" id="IPR016024">
    <property type="entry name" value="ARM-type_fold"/>
</dbReference>
<evidence type="ECO:0000313" key="3">
    <source>
        <dbReference type="Proteomes" id="UP001286313"/>
    </source>
</evidence>
<proteinExistence type="predicted"/>
<evidence type="ECO:0000256" key="1">
    <source>
        <dbReference type="ARBA" id="ARBA00022737"/>
    </source>
</evidence>
<comment type="caution">
    <text evidence="2">The sequence shown here is derived from an EMBL/GenBank/DDBJ whole genome shotgun (WGS) entry which is preliminary data.</text>
</comment>
<dbReference type="GO" id="GO:0005737">
    <property type="term" value="C:cytoplasm"/>
    <property type="evidence" value="ECO:0007669"/>
    <property type="project" value="TreeGrafter"/>
</dbReference>
<organism evidence="2 3">
    <name type="scientific">Petrolisthes cinctipes</name>
    <name type="common">Flat porcelain crab</name>
    <dbReference type="NCBI Taxonomy" id="88211"/>
    <lineage>
        <taxon>Eukaryota</taxon>
        <taxon>Metazoa</taxon>
        <taxon>Ecdysozoa</taxon>
        <taxon>Arthropoda</taxon>
        <taxon>Crustacea</taxon>
        <taxon>Multicrustacea</taxon>
        <taxon>Malacostraca</taxon>
        <taxon>Eumalacostraca</taxon>
        <taxon>Eucarida</taxon>
        <taxon>Decapoda</taxon>
        <taxon>Pleocyemata</taxon>
        <taxon>Anomura</taxon>
        <taxon>Galatheoidea</taxon>
        <taxon>Porcellanidae</taxon>
        <taxon>Petrolisthes</taxon>
    </lineage>
</organism>
<dbReference type="InterPro" id="IPR051023">
    <property type="entry name" value="PP2A_Regulatory_Subunit_A"/>
</dbReference>
<dbReference type="Gene3D" id="1.25.10.10">
    <property type="entry name" value="Leucine-rich Repeat Variant"/>
    <property type="match status" value="1"/>
</dbReference>
<dbReference type="AlphaFoldDB" id="A0AAE1K4J9"/>
<protein>
    <submittedName>
        <fullName evidence="2">Uncharacterized protein</fullName>
    </submittedName>
</protein>
<name>A0AAE1K4J9_PETCI</name>
<evidence type="ECO:0000313" key="2">
    <source>
        <dbReference type="EMBL" id="KAK3864067.1"/>
    </source>
</evidence>
<feature type="non-terminal residue" evidence="2">
    <location>
        <position position="1"/>
    </location>
</feature>
<gene>
    <name evidence="2" type="ORF">Pcinc_030211</name>
</gene>
<accession>A0AAE1K4J9</accession>
<dbReference type="Proteomes" id="UP001286313">
    <property type="component" value="Unassembled WGS sequence"/>
</dbReference>